<organism evidence="2 3">
    <name type="scientific">Rhynchophorus ferrugineus</name>
    <name type="common">Red palm weevil</name>
    <name type="synonym">Curculio ferrugineus</name>
    <dbReference type="NCBI Taxonomy" id="354439"/>
    <lineage>
        <taxon>Eukaryota</taxon>
        <taxon>Metazoa</taxon>
        <taxon>Ecdysozoa</taxon>
        <taxon>Arthropoda</taxon>
        <taxon>Hexapoda</taxon>
        <taxon>Insecta</taxon>
        <taxon>Pterygota</taxon>
        <taxon>Neoptera</taxon>
        <taxon>Endopterygota</taxon>
        <taxon>Coleoptera</taxon>
        <taxon>Polyphaga</taxon>
        <taxon>Cucujiformia</taxon>
        <taxon>Curculionidae</taxon>
        <taxon>Dryophthorinae</taxon>
        <taxon>Rhynchophorus</taxon>
    </lineage>
</organism>
<evidence type="ECO:0000256" key="1">
    <source>
        <dbReference type="SAM" id="MobiDB-lite"/>
    </source>
</evidence>
<name>A0A834ISS6_RHYFE</name>
<dbReference type="Proteomes" id="UP000625711">
    <property type="component" value="Unassembled WGS sequence"/>
</dbReference>
<feature type="compositionally biased region" description="Basic and acidic residues" evidence="1">
    <location>
        <begin position="12"/>
        <end position="30"/>
    </location>
</feature>
<dbReference type="AlphaFoldDB" id="A0A834ISS6"/>
<dbReference type="EMBL" id="JAACXV010000047">
    <property type="protein sequence ID" value="KAF7285680.1"/>
    <property type="molecule type" value="Genomic_DNA"/>
</dbReference>
<feature type="region of interest" description="Disordered" evidence="1">
    <location>
        <begin position="1"/>
        <end position="35"/>
    </location>
</feature>
<reference evidence="2" key="1">
    <citation type="submission" date="2020-08" db="EMBL/GenBank/DDBJ databases">
        <title>Genome sequencing and assembly of the red palm weevil Rhynchophorus ferrugineus.</title>
        <authorList>
            <person name="Dias G.B."/>
            <person name="Bergman C.M."/>
            <person name="Manee M."/>
        </authorList>
    </citation>
    <scope>NUCLEOTIDE SEQUENCE</scope>
    <source>
        <strain evidence="2">AA-2017</strain>
        <tissue evidence="2">Whole larva</tissue>
    </source>
</reference>
<sequence length="113" mass="12388">MPQKTRSQEGLAARRGEHEGRAPEDLRGEGGEGAGGRTLISGSATIVFACVFPNAFPPYFFVDRPFYRAVLIGNPPRRLPSCGRAEQYQSLSRDSNAVLYIMDNGLFPGRERG</sequence>
<gene>
    <name evidence="2" type="ORF">GWI33_010175</name>
</gene>
<evidence type="ECO:0000313" key="3">
    <source>
        <dbReference type="Proteomes" id="UP000625711"/>
    </source>
</evidence>
<protein>
    <submittedName>
        <fullName evidence="2">Uncharacterized protein</fullName>
    </submittedName>
</protein>
<keyword evidence="3" id="KW-1185">Reference proteome</keyword>
<evidence type="ECO:0000313" key="2">
    <source>
        <dbReference type="EMBL" id="KAF7285680.1"/>
    </source>
</evidence>
<accession>A0A834ISS6</accession>
<proteinExistence type="predicted"/>
<comment type="caution">
    <text evidence="2">The sequence shown here is derived from an EMBL/GenBank/DDBJ whole genome shotgun (WGS) entry which is preliminary data.</text>
</comment>